<dbReference type="SUPFAM" id="SSF48371">
    <property type="entry name" value="ARM repeat"/>
    <property type="match status" value="1"/>
</dbReference>
<gene>
    <name evidence="9" type="ORF">VFH_I308040</name>
</gene>
<dbReference type="PROSITE" id="PS50176">
    <property type="entry name" value="ARM_REPEAT"/>
    <property type="match status" value="1"/>
</dbReference>
<dbReference type="InterPro" id="IPR011989">
    <property type="entry name" value="ARM-like"/>
</dbReference>
<organism evidence="9 10">
    <name type="scientific">Vicia faba</name>
    <name type="common">Broad bean</name>
    <name type="synonym">Faba vulgaris</name>
    <dbReference type="NCBI Taxonomy" id="3906"/>
    <lineage>
        <taxon>Eukaryota</taxon>
        <taxon>Viridiplantae</taxon>
        <taxon>Streptophyta</taxon>
        <taxon>Embryophyta</taxon>
        <taxon>Tracheophyta</taxon>
        <taxon>Spermatophyta</taxon>
        <taxon>Magnoliopsida</taxon>
        <taxon>eudicotyledons</taxon>
        <taxon>Gunneridae</taxon>
        <taxon>Pentapetalae</taxon>
        <taxon>rosids</taxon>
        <taxon>fabids</taxon>
        <taxon>Fabales</taxon>
        <taxon>Fabaceae</taxon>
        <taxon>Papilionoideae</taxon>
        <taxon>50 kb inversion clade</taxon>
        <taxon>NPAAA clade</taxon>
        <taxon>Hologalegina</taxon>
        <taxon>IRL clade</taxon>
        <taxon>Fabeae</taxon>
        <taxon>Vicia</taxon>
    </lineage>
</organism>
<dbReference type="SUPFAM" id="SSF57850">
    <property type="entry name" value="RING/U-box"/>
    <property type="match status" value="1"/>
</dbReference>
<dbReference type="SMART" id="SM00504">
    <property type="entry name" value="Ubox"/>
    <property type="match status" value="1"/>
</dbReference>
<dbReference type="InterPro" id="IPR016024">
    <property type="entry name" value="ARM-type_fold"/>
</dbReference>
<name>A0AAV0YNC4_VICFA</name>
<dbReference type="InterPro" id="IPR045210">
    <property type="entry name" value="RING-Ubox_PUB"/>
</dbReference>
<feature type="domain" description="U-box" evidence="8">
    <location>
        <begin position="283"/>
        <end position="357"/>
    </location>
</feature>
<keyword evidence="10" id="KW-1185">Reference proteome</keyword>
<dbReference type="Pfam" id="PF25598">
    <property type="entry name" value="ARM_PUB"/>
    <property type="match status" value="1"/>
</dbReference>
<dbReference type="FunFam" id="1.25.10.10:FF:000485">
    <property type="entry name" value="RING-type E3 ubiquitin transferase"/>
    <property type="match status" value="1"/>
</dbReference>
<evidence type="ECO:0000256" key="1">
    <source>
        <dbReference type="ARBA" id="ARBA00000900"/>
    </source>
</evidence>
<protein>
    <recommendedName>
        <fullName evidence="3">RING-type E3 ubiquitin transferase</fullName>
        <ecNumber evidence="3">2.3.2.27</ecNumber>
    </recommendedName>
</protein>
<accession>A0AAV0YNC4</accession>
<dbReference type="EMBL" id="OX451736">
    <property type="protein sequence ID" value="CAI8587615.1"/>
    <property type="molecule type" value="Genomic_DNA"/>
</dbReference>
<dbReference type="InterPro" id="IPR003613">
    <property type="entry name" value="Ubox_domain"/>
</dbReference>
<dbReference type="Proteomes" id="UP001157006">
    <property type="component" value="Chromosome 1L"/>
</dbReference>
<evidence type="ECO:0000256" key="2">
    <source>
        <dbReference type="ARBA" id="ARBA00004906"/>
    </source>
</evidence>
<keyword evidence="5" id="KW-0677">Repeat</keyword>
<feature type="repeat" description="ARM" evidence="7">
    <location>
        <begin position="427"/>
        <end position="469"/>
    </location>
</feature>
<evidence type="ECO:0000256" key="3">
    <source>
        <dbReference type="ARBA" id="ARBA00012483"/>
    </source>
</evidence>
<evidence type="ECO:0000256" key="5">
    <source>
        <dbReference type="ARBA" id="ARBA00022737"/>
    </source>
</evidence>
<reference evidence="9 10" key="1">
    <citation type="submission" date="2023-01" db="EMBL/GenBank/DDBJ databases">
        <authorList>
            <person name="Kreplak J."/>
        </authorList>
    </citation>
    <scope>NUCLEOTIDE SEQUENCE [LARGE SCALE GENOMIC DNA]</scope>
</reference>
<comment type="pathway">
    <text evidence="2">Protein modification; protein ubiquitination.</text>
</comment>
<evidence type="ECO:0000256" key="6">
    <source>
        <dbReference type="ARBA" id="ARBA00022786"/>
    </source>
</evidence>
<dbReference type="PROSITE" id="PS51698">
    <property type="entry name" value="U_BOX"/>
    <property type="match status" value="1"/>
</dbReference>
<evidence type="ECO:0000259" key="8">
    <source>
        <dbReference type="PROSITE" id="PS51698"/>
    </source>
</evidence>
<dbReference type="InterPro" id="IPR058678">
    <property type="entry name" value="ARM_PUB"/>
</dbReference>
<dbReference type="Gene3D" id="3.30.40.10">
    <property type="entry name" value="Zinc/RING finger domain, C3HC4 (zinc finger)"/>
    <property type="match status" value="1"/>
</dbReference>
<dbReference type="Pfam" id="PF04564">
    <property type="entry name" value="U-box"/>
    <property type="match status" value="1"/>
</dbReference>
<comment type="catalytic activity">
    <reaction evidence="1">
        <text>S-ubiquitinyl-[E2 ubiquitin-conjugating enzyme]-L-cysteine + [acceptor protein]-L-lysine = [E2 ubiquitin-conjugating enzyme]-L-cysteine + N(6)-ubiquitinyl-[acceptor protein]-L-lysine.</text>
        <dbReference type="EC" id="2.3.2.27"/>
    </reaction>
</comment>
<dbReference type="Gene3D" id="1.25.10.10">
    <property type="entry name" value="Leucine-rich Repeat Variant"/>
    <property type="match status" value="1"/>
</dbReference>
<dbReference type="EC" id="2.3.2.27" evidence="3"/>
<dbReference type="SMART" id="SM00185">
    <property type="entry name" value="ARM"/>
    <property type="match status" value="3"/>
</dbReference>
<dbReference type="FunFam" id="3.30.40.10:FF:000442">
    <property type="entry name" value="RING-type E3 ubiquitin transferase"/>
    <property type="match status" value="1"/>
</dbReference>
<evidence type="ECO:0000313" key="9">
    <source>
        <dbReference type="EMBL" id="CAI8587615.1"/>
    </source>
</evidence>
<dbReference type="GO" id="GO:0016567">
    <property type="term" value="P:protein ubiquitination"/>
    <property type="evidence" value="ECO:0007669"/>
    <property type="project" value="InterPro"/>
</dbReference>
<keyword evidence="4" id="KW-0808">Transferase</keyword>
<dbReference type="AlphaFoldDB" id="A0AAV0YNC4"/>
<dbReference type="PANTHER" id="PTHR23315">
    <property type="entry name" value="U BOX DOMAIN-CONTAINING"/>
    <property type="match status" value="1"/>
</dbReference>
<proteinExistence type="predicted"/>
<dbReference type="PANTHER" id="PTHR23315:SF307">
    <property type="entry name" value="U-BOX DOMAIN-CONTAINING PROTEIN 19"/>
    <property type="match status" value="1"/>
</dbReference>
<dbReference type="InterPro" id="IPR013083">
    <property type="entry name" value="Znf_RING/FYVE/PHD"/>
</dbReference>
<dbReference type="CDD" id="cd16664">
    <property type="entry name" value="RING-Ubox_PUB"/>
    <property type="match status" value="1"/>
</dbReference>
<evidence type="ECO:0000313" key="10">
    <source>
        <dbReference type="Proteomes" id="UP001157006"/>
    </source>
</evidence>
<sequence>MIQMTNGSGRRVFNFPAVHPYPNIALSTLLTSLITLSDDISNLQNKFFSSNKRNAKKAIRLIHLLQPFLHDVRENHSNLPSPATLCFTELHFIFQKLLFLMQDSTREGARLFMLMESGQVATMFRVLFRSVAAALDVFPFDAVDVSVEAKEDVLLLMKQAREGRFEFEVEDEDVVMCVVNVLKLFEKRVAPEKFDLKRVLDYIGVLKWSEVDKEVRFLDGEIGFEWLNEKKKKVDFLSSLMGFMSYCRCVMMDVAMEILDFEEGKSSKKTDTRIQTEMILSCVSSDDFRCPISLELMTDPVTIETGHTYDRSSILKWFKSGNAMCPKTGKSLSSIELVPNLVLGKLIRQYCNVNGIPFSDSGRRNWDMTRTMQPGSAAAEGAMKLFAGFLCRCLDNGNVEQKSRAAFEARVLTKTSIFSRSCLVEAGSVPLLLLLLASSDSSAQENAIAALLNLSKYTKSRSEMVENWGLEMIVGVLNKGITIEAKQHAAAVLFYLASNADHGNLIGKEPEAIPSLISLIKDGTDRSVKNGLVAIFGLLKSHENHKRILAAQATPLLVNILKAHEKEDSVTDSLAILATLAEKSDGTMEILRFGALHVAVEVMSSSSTTSRLGKEHCVSLLLSLSMNGGENVVAHLVKSSSLMESLYSQLSEGTSRGSKKASSLIRVLHDFSERRSSNYTTSVIQREQLIHAW</sequence>
<evidence type="ECO:0000256" key="4">
    <source>
        <dbReference type="ARBA" id="ARBA00022679"/>
    </source>
</evidence>
<keyword evidence="6" id="KW-0833">Ubl conjugation pathway</keyword>
<dbReference type="GO" id="GO:0061630">
    <property type="term" value="F:ubiquitin protein ligase activity"/>
    <property type="evidence" value="ECO:0007669"/>
    <property type="project" value="UniProtKB-EC"/>
</dbReference>
<dbReference type="GO" id="GO:0010029">
    <property type="term" value="P:regulation of seed germination"/>
    <property type="evidence" value="ECO:0007669"/>
    <property type="project" value="UniProtKB-ARBA"/>
</dbReference>
<dbReference type="InterPro" id="IPR000225">
    <property type="entry name" value="Armadillo"/>
</dbReference>
<evidence type="ECO:0000256" key="7">
    <source>
        <dbReference type="PROSITE-ProRule" id="PRU00259"/>
    </source>
</evidence>